<dbReference type="GO" id="GO:0016614">
    <property type="term" value="F:oxidoreductase activity, acting on CH-OH group of donors"/>
    <property type="evidence" value="ECO:0007669"/>
    <property type="project" value="InterPro"/>
</dbReference>
<dbReference type="InterPro" id="IPR027424">
    <property type="entry name" value="Glucose_Oxidase_domain_2"/>
</dbReference>
<dbReference type="Gene3D" id="4.10.450.10">
    <property type="entry name" value="Glucose Oxidase, domain 2"/>
    <property type="match status" value="1"/>
</dbReference>
<dbReference type="PROSITE" id="PS00624">
    <property type="entry name" value="GMC_OXRED_2"/>
    <property type="match status" value="1"/>
</dbReference>
<evidence type="ECO:0000256" key="6">
    <source>
        <dbReference type="PIRSR" id="PIRSR000137-1"/>
    </source>
</evidence>
<dbReference type="EMBL" id="JAPDMZ010000029">
    <property type="protein sequence ID" value="KAK0555286.1"/>
    <property type="molecule type" value="Genomic_DNA"/>
</dbReference>
<evidence type="ECO:0000256" key="8">
    <source>
        <dbReference type="SAM" id="MobiDB-lite"/>
    </source>
</evidence>
<keyword evidence="5" id="KW-0560">Oxidoreductase</keyword>
<keyword evidence="11" id="KW-1185">Reference proteome</keyword>
<comment type="caution">
    <text evidence="10">The sequence shown here is derived from an EMBL/GenBank/DDBJ whole genome shotgun (WGS) entry which is preliminary data.</text>
</comment>
<dbReference type="Gene3D" id="3.30.560.10">
    <property type="entry name" value="Glucose Oxidase, domain 3"/>
    <property type="match status" value="1"/>
</dbReference>
<evidence type="ECO:0000259" key="9">
    <source>
        <dbReference type="PROSITE" id="PS00624"/>
    </source>
</evidence>
<dbReference type="GO" id="GO:0050660">
    <property type="term" value="F:flavin adenine dinucleotide binding"/>
    <property type="evidence" value="ECO:0007669"/>
    <property type="project" value="InterPro"/>
</dbReference>
<evidence type="ECO:0000256" key="5">
    <source>
        <dbReference type="ARBA" id="ARBA00023002"/>
    </source>
</evidence>
<dbReference type="PIRSF" id="PIRSF000137">
    <property type="entry name" value="Alcohol_oxidase"/>
    <property type="match status" value="1"/>
</dbReference>
<evidence type="ECO:0000313" key="10">
    <source>
        <dbReference type="EMBL" id="KAK0555286.1"/>
    </source>
</evidence>
<sequence>MGSASASASASPSSRRTSILTLAVAAAATISSAFALPSSYPPFAVPRSVISDYTKLDNSYDYIVCGGGLAGLVVAARLSEDPNVTVAVIEAGQSGIGDNKLTTPSANLYDTSVGTDYDWQWTTASQDNLYGRSLEWPRGKVLGGSSAINGLYMVRSSKIESDLWASYTNASDRFGWDNGMLPAMKKSESFSPPTSAVMSSVPSTQFNPASHGTDGPIHATWPATSYPIVQAFLTTMSNLGVPLSSDPDSGNSWGTFYATSAINPSNWTRSFSRTGYLDPNRARPNLDVLTGYQVTKVLFTSNSSTGLLNATGVQFAQYDGAQTHTLTARREVILSGGAINSPQILQLSGVGPSSLLNQYNVKVLKDLPGVGYNLQDHLATAVNFAPQTNNLAPNDITGNAKQDSYVNAAISYVNLTTLFGGQTNADSFLSQLKANISTMVNSYNAPPAVQAGYQQVLTDQIDQILNSPLGAVELLFAMGFGNVAVQGALQHPLSRGSIQIASANPFTAPTIDPGYLSVEADAIILRQGLKLARQAGTSAPLNQFFGSENAPGSSTSSDSDWEDYIRNTGKTEYHPSCTCSQMPEELGGVVDANLLVYGTSNVRVIDASIPPLSLSAHLMTATYGIAEIGAQIIKDARAAELSASSTDGAGNAAAGSGKNGTSGNSGGGGGGGGQKGAAVRVSATMASTLAVVLGSGAVAAMASLF</sequence>
<dbReference type="Proteomes" id="UP001176517">
    <property type="component" value="Unassembled WGS sequence"/>
</dbReference>
<feature type="active site" description="Proton donor" evidence="6">
    <location>
        <position position="574"/>
    </location>
</feature>
<feature type="domain" description="Glucose-methanol-choline oxidoreductase N-terminal" evidence="9">
    <location>
        <begin position="337"/>
        <end position="351"/>
    </location>
</feature>
<dbReference type="SUPFAM" id="SSF54373">
    <property type="entry name" value="FAD-linked reductases, C-terminal domain"/>
    <property type="match status" value="1"/>
</dbReference>
<feature type="compositionally biased region" description="Low complexity" evidence="8">
    <location>
        <begin position="646"/>
        <end position="656"/>
    </location>
</feature>
<feature type="compositionally biased region" description="Gly residues" evidence="8">
    <location>
        <begin position="657"/>
        <end position="673"/>
    </location>
</feature>
<reference evidence="10" key="1">
    <citation type="journal article" date="2023" name="PhytoFront">
        <title>Draft Genome Resources of Seven Strains of Tilletia horrida, Causal Agent of Kernel Smut of Rice.</title>
        <authorList>
            <person name="Khanal S."/>
            <person name="Antony Babu S."/>
            <person name="Zhou X.G."/>
        </authorList>
    </citation>
    <scope>NUCLEOTIDE SEQUENCE</scope>
    <source>
        <strain evidence="10">TX6</strain>
    </source>
</reference>
<evidence type="ECO:0000256" key="1">
    <source>
        <dbReference type="ARBA" id="ARBA00001974"/>
    </source>
</evidence>
<evidence type="ECO:0000256" key="3">
    <source>
        <dbReference type="ARBA" id="ARBA00022630"/>
    </source>
</evidence>
<name>A0AAN6GT39_9BASI</name>
<feature type="region of interest" description="Disordered" evidence="8">
    <location>
        <begin position="646"/>
        <end position="673"/>
    </location>
</feature>
<gene>
    <name evidence="10" type="ORF">OC846_001799</name>
</gene>
<dbReference type="AlphaFoldDB" id="A0AAN6GT39"/>
<dbReference type="PANTHER" id="PTHR11552">
    <property type="entry name" value="GLUCOSE-METHANOL-CHOLINE GMC OXIDOREDUCTASE"/>
    <property type="match status" value="1"/>
</dbReference>
<dbReference type="InterPro" id="IPR007867">
    <property type="entry name" value="GMC_OxRtase_C"/>
</dbReference>
<dbReference type="Gene3D" id="3.50.50.60">
    <property type="entry name" value="FAD/NAD(P)-binding domain"/>
    <property type="match status" value="1"/>
</dbReference>
<accession>A0AAN6GT39</accession>
<comment type="cofactor">
    <cofactor evidence="1 7">
        <name>FAD</name>
        <dbReference type="ChEBI" id="CHEBI:57692"/>
    </cofactor>
</comment>
<feature type="binding site" evidence="7">
    <location>
        <position position="141"/>
    </location>
    <ligand>
        <name>FAD</name>
        <dbReference type="ChEBI" id="CHEBI:57692"/>
    </ligand>
</feature>
<feature type="compositionally biased region" description="Polar residues" evidence="8">
    <location>
        <begin position="542"/>
        <end position="558"/>
    </location>
</feature>
<dbReference type="PANTHER" id="PTHR11552:SF218">
    <property type="entry name" value="GLUCOSE-METHANOL-CHOLINE OXIDOREDUCTASE N-TERMINAL DOMAIN-CONTAINING PROTEIN"/>
    <property type="match status" value="1"/>
</dbReference>
<proteinExistence type="inferred from homology"/>
<evidence type="ECO:0000256" key="7">
    <source>
        <dbReference type="PIRSR" id="PIRSR000137-2"/>
    </source>
</evidence>
<dbReference type="Pfam" id="PF05199">
    <property type="entry name" value="GMC_oxred_C"/>
    <property type="match status" value="1"/>
</dbReference>
<comment type="similarity">
    <text evidence="2">Belongs to the GMC oxidoreductase family.</text>
</comment>
<protein>
    <recommendedName>
        <fullName evidence="9">Glucose-methanol-choline oxidoreductase N-terminal domain-containing protein</fullName>
    </recommendedName>
</protein>
<feature type="binding site" evidence="7">
    <location>
        <position position="294"/>
    </location>
    <ligand>
        <name>FAD</name>
        <dbReference type="ChEBI" id="CHEBI:57692"/>
    </ligand>
</feature>
<dbReference type="SUPFAM" id="SSF51905">
    <property type="entry name" value="FAD/NAD(P)-binding domain"/>
    <property type="match status" value="1"/>
</dbReference>
<keyword evidence="3" id="KW-0285">Flavoprotein</keyword>
<evidence type="ECO:0000256" key="4">
    <source>
        <dbReference type="ARBA" id="ARBA00022827"/>
    </source>
</evidence>
<evidence type="ECO:0000313" key="11">
    <source>
        <dbReference type="Proteomes" id="UP001176517"/>
    </source>
</evidence>
<dbReference type="Pfam" id="PF00732">
    <property type="entry name" value="GMC_oxred_N"/>
    <property type="match status" value="1"/>
</dbReference>
<feature type="region of interest" description="Disordered" evidence="8">
    <location>
        <begin position="542"/>
        <end position="562"/>
    </location>
</feature>
<feature type="active site" description="Proton acceptor" evidence="6">
    <location>
        <position position="617"/>
    </location>
</feature>
<dbReference type="InterPro" id="IPR012132">
    <property type="entry name" value="GMC_OxRdtase"/>
</dbReference>
<organism evidence="10 11">
    <name type="scientific">Tilletia horrida</name>
    <dbReference type="NCBI Taxonomy" id="155126"/>
    <lineage>
        <taxon>Eukaryota</taxon>
        <taxon>Fungi</taxon>
        <taxon>Dikarya</taxon>
        <taxon>Basidiomycota</taxon>
        <taxon>Ustilaginomycotina</taxon>
        <taxon>Exobasidiomycetes</taxon>
        <taxon>Tilletiales</taxon>
        <taxon>Tilletiaceae</taxon>
        <taxon>Tilletia</taxon>
    </lineage>
</organism>
<dbReference type="InterPro" id="IPR000172">
    <property type="entry name" value="GMC_OxRdtase_N"/>
</dbReference>
<keyword evidence="4 7" id="KW-0274">FAD</keyword>
<dbReference type="InterPro" id="IPR036188">
    <property type="entry name" value="FAD/NAD-bd_sf"/>
</dbReference>
<evidence type="ECO:0000256" key="2">
    <source>
        <dbReference type="ARBA" id="ARBA00010790"/>
    </source>
</evidence>